<proteinExistence type="inferred from homology"/>
<protein>
    <submittedName>
        <fullName evidence="2">Divalent-cation tolerance protein CutA</fullName>
    </submittedName>
</protein>
<comment type="similarity">
    <text evidence="1">Belongs to the CutA family.</text>
</comment>
<accession>A0ABR5SFY4</accession>
<name>A0ABR5SFY4_9BACT</name>
<dbReference type="InterPro" id="IPR011322">
    <property type="entry name" value="N-reg_PII-like_a/b"/>
</dbReference>
<dbReference type="Gene3D" id="3.30.70.120">
    <property type="match status" value="1"/>
</dbReference>
<comment type="caution">
    <text evidence="2">The sequence shown here is derived from an EMBL/GenBank/DDBJ whole genome shotgun (WGS) entry which is preliminary data.</text>
</comment>
<keyword evidence="3" id="KW-1185">Reference proteome</keyword>
<dbReference type="EMBL" id="LNQR01000068">
    <property type="protein sequence ID" value="KWT84405.1"/>
    <property type="molecule type" value="Genomic_DNA"/>
</dbReference>
<dbReference type="InterPro" id="IPR015867">
    <property type="entry name" value="N-reg_PII/ATP_PRibTrfase_C"/>
</dbReference>
<evidence type="ECO:0000313" key="3">
    <source>
        <dbReference type="Proteomes" id="UP000060487"/>
    </source>
</evidence>
<reference evidence="2 3" key="1">
    <citation type="submission" date="2015-11" db="EMBL/GenBank/DDBJ databases">
        <authorList>
            <person name="Lin W."/>
        </authorList>
    </citation>
    <scope>NUCLEOTIDE SEQUENCE [LARGE SCALE GENOMIC DNA]</scope>
    <source>
        <strain evidence="2 3">HCH-1</strain>
    </source>
</reference>
<evidence type="ECO:0000313" key="2">
    <source>
        <dbReference type="EMBL" id="KWT84405.1"/>
    </source>
</evidence>
<dbReference type="Pfam" id="PF03091">
    <property type="entry name" value="CutA1"/>
    <property type="match status" value="1"/>
</dbReference>
<sequence>MDFYVVLVTAPNSATAKTIAEALVSENIAKCVNIVKDIKSIFHWEGKVQQEKELLMVIKTKKENFSSLMSKVRELHPYTVPEIIALPIVEGFEEYLGWLNS</sequence>
<dbReference type="PANTHER" id="PTHR23419:SF8">
    <property type="entry name" value="FI09726P"/>
    <property type="match status" value="1"/>
</dbReference>
<dbReference type="PANTHER" id="PTHR23419">
    <property type="entry name" value="DIVALENT CATION TOLERANCE CUTA-RELATED"/>
    <property type="match status" value="1"/>
</dbReference>
<dbReference type="InterPro" id="IPR004323">
    <property type="entry name" value="Ion_tolerance_CutA"/>
</dbReference>
<gene>
    <name evidence="2" type="primary">cutA</name>
    <name evidence="2" type="ORF">ASN18_1900</name>
</gene>
<dbReference type="SUPFAM" id="SSF54913">
    <property type="entry name" value="GlnB-like"/>
    <property type="match status" value="1"/>
</dbReference>
<organism evidence="2 3">
    <name type="scientific">Candidatus Magnetominusculus xianensis</name>
    <dbReference type="NCBI Taxonomy" id="1748249"/>
    <lineage>
        <taxon>Bacteria</taxon>
        <taxon>Pseudomonadati</taxon>
        <taxon>Nitrospirota</taxon>
        <taxon>Nitrospiria</taxon>
        <taxon>Nitrospirales</taxon>
        <taxon>Nitrospiraceae</taxon>
        <taxon>Candidatus Magnetominusculus</taxon>
    </lineage>
</organism>
<dbReference type="RefSeq" id="WP_085052513.1">
    <property type="nucleotide sequence ID" value="NZ_LNQR01000068.1"/>
</dbReference>
<evidence type="ECO:0000256" key="1">
    <source>
        <dbReference type="ARBA" id="ARBA00010169"/>
    </source>
</evidence>
<dbReference type="Proteomes" id="UP000060487">
    <property type="component" value="Unassembled WGS sequence"/>
</dbReference>